<evidence type="ECO:0000256" key="1">
    <source>
        <dbReference type="SAM" id="MobiDB-lite"/>
    </source>
</evidence>
<dbReference type="EMBL" id="MLJW01002668">
    <property type="protein sequence ID" value="OIQ73979.1"/>
    <property type="molecule type" value="Genomic_DNA"/>
</dbReference>
<dbReference type="PROSITE" id="PS51257">
    <property type="entry name" value="PROKAR_LIPOPROTEIN"/>
    <property type="match status" value="1"/>
</dbReference>
<dbReference type="AlphaFoldDB" id="A0A1J5Q915"/>
<gene>
    <name evidence="2" type="ORF">GALL_443790</name>
</gene>
<accession>A0A1J5Q915</accession>
<organism evidence="2">
    <name type="scientific">mine drainage metagenome</name>
    <dbReference type="NCBI Taxonomy" id="410659"/>
    <lineage>
        <taxon>unclassified sequences</taxon>
        <taxon>metagenomes</taxon>
        <taxon>ecological metagenomes</taxon>
    </lineage>
</organism>
<proteinExistence type="predicted"/>
<sequence>MTVFARLRSSSRRILVWMLLAAYACTPLAAWAQPSEQAVVVPYCVGQGPSKTGPRAPRRTVLLFTDHAQVTASDIQLALPAMARHACGPLLEPADFDATLQPEPVAAPSLAWRPQPRAPPGSLARV</sequence>
<reference evidence="2" key="1">
    <citation type="submission" date="2016-10" db="EMBL/GenBank/DDBJ databases">
        <title>Sequence of Gallionella enrichment culture.</title>
        <authorList>
            <person name="Poehlein A."/>
            <person name="Muehling M."/>
            <person name="Daniel R."/>
        </authorList>
    </citation>
    <scope>NUCLEOTIDE SEQUENCE</scope>
</reference>
<comment type="caution">
    <text evidence="2">The sequence shown here is derived from an EMBL/GenBank/DDBJ whole genome shotgun (WGS) entry which is preliminary data.</text>
</comment>
<feature type="region of interest" description="Disordered" evidence="1">
    <location>
        <begin position="107"/>
        <end position="126"/>
    </location>
</feature>
<evidence type="ECO:0000313" key="2">
    <source>
        <dbReference type="EMBL" id="OIQ73979.1"/>
    </source>
</evidence>
<name>A0A1J5Q915_9ZZZZ</name>
<protein>
    <submittedName>
        <fullName evidence="2">Uncharacterized protein</fullName>
    </submittedName>
</protein>